<organism evidence="7 8">
    <name type="scientific">Nocardia alba</name>
    <dbReference type="NCBI Taxonomy" id="225051"/>
    <lineage>
        <taxon>Bacteria</taxon>
        <taxon>Bacillati</taxon>
        <taxon>Actinomycetota</taxon>
        <taxon>Actinomycetes</taxon>
        <taxon>Mycobacteriales</taxon>
        <taxon>Nocardiaceae</taxon>
        <taxon>Nocardia</taxon>
    </lineage>
</organism>
<dbReference type="SUPFAM" id="SSF50494">
    <property type="entry name" value="Trypsin-like serine proteases"/>
    <property type="match status" value="1"/>
</dbReference>
<dbReference type="PANTHER" id="PTHR15462:SF8">
    <property type="entry name" value="SERINE PROTEASE"/>
    <property type="match status" value="1"/>
</dbReference>
<dbReference type="STRING" id="1210063.GCA_001612665_05145"/>
<keyword evidence="5 6" id="KW-0720">Serine protease</keyword>
<accession>A0A4V2PAH8</accession>
<keyword evidence="3" id="KW-0732">Signal</keyword>
<sequence>MSIAITTLTSPKGQPLTLIGDAKLSPNAVYPRVEPPYGDELGPVLEMPDYELAEALRPVIFNEGKEYTVDTPNTSFIELLRADGERRTSSYTALPRSQSEQVDSSSLHAFSGIIGADNRVVRRDNTVYPMSTVAYLALASGGYSGSGTMIGPSTALTAAHVVHNGTSWLRLPSIAPGTDREDPTPMPFGSHGGYNVTVPNGWINNAGGDARFDYAVIEFSGYGDFPGRASGWKGLWVAPDNVVSGNRMYLYGHPSDKAQPQIWGNEGNGVLNGQYINFFMDAWYGDSGSGLYVYDTDGWPYVVGVLRGAAGAIGDNTKPNFGRRMTRDVFDFVIAYSAL</sequence>
<reference evidence="7 8" key="1">
    <citation type="submission" date="2019-03" db="EMBL/GenBank/DDBJ databases">
        <title>Genomic Encyclopedia of Type Strains, Phase IV (KMG-IV): sequencing the most valuable type-strain genomes for metagenomic binning, comparative biology and taxonomic classification.</title>
        <authorList>
            <person name="Goeker M."/>
        </authorList>
    </citation>
    <scope>NUCLEOTIDE SEQUENCE [LARGE SCALE GENOMIC DNA]</scope>
    <source>
        <strain evidence="7 8">DSM 44684</strain>
    </source>
</reference>
<evidence type="ECO:0000256" key="6">
    <source>
        <dbReference type="RuleBase" id="RU004296"/>
    </source>
</evidence>
<name>A0A4V2PAH8_9NOCA</name>
<evidence type="ECO:0000256" key="1">
    <source>
        <dbReference type="ARBA" id="ARBA00008764"/>
    </source>
</evidence>
<proteinExistence type="inferred from homology"/>
<evidence type="ECO:0000256" key="2">
    <source>
        <dbReference type="ARBA" id="ARBA00022670"/>
    </source>
</evidence>
<protein>
    <recommendedName>
        <fullName evidence="6">Serine protease</fullName>
        <ecNumber evidence="6">3.4.21.-</ecNumber>
    </recommendedName>
</protein>
<dbReference type="OrthoDB" id="1855925at2"/>
<dbReference type="RefSeq" id="WP_067456376.1">
    <property type="nucleotide sequence ID" value="NZ_SMFR01000005.1"/>
</dbReference>
<evidence type="ECO:0000313" key="8">
    <source>
        <dbReference type="Proteomes" id="UP000294856"/>
    </source>
</evidence>
<dbReference type="InterPro" id="IPR009003">
    <property type="entry name" value="Peptidase_S1_PA"/>
</dbReference>
<dbReference type="PRINTS" id="PR00839">
    <property type="entry name" value="V8PROTEASE"/>
</dbReference>
<dbReference type="Gene3D" id="2.40.10.10">
    <property type="entry name" value="Trypsin-like serine proteases"/>
    <property type="match status" value="2"/>
</dbReference>
<dbReference type="GO" id="GO:0008236">
    <property type="term" value="F:serine-type peptidase activity"/>
    <property type="evidence" value="ECO:0007669"/>
    <property type="project" value="UniProtKB-KW"/>
</dbReference>
<evidence type="ECO:0000256" key="4">
    <source>
        <dbReference type="ARBA" id="ARBA00022801"/>
    </source>
</evidence>
<dbReference type="EMBL" id="SMFR01000005">
    <property type="protein sequence ID" value="TCJ93555.1"/>
    <property type="molecule type" value="Genomic_DNA"/>
</dbReference>
<evidence type="ECO:0000256" key="3">
    <source>
        <dbReference type="ARBA" id="ARBA00022729"/>
    </source>
</evidence>
<gene>
    <name evidence="7" type="ORF">DFR71_5404</name>
</gene>
<dbReference type="PANTHER" id="PTHR15462">
    <property type="entry name" value="SERINE PROTEASE"/>
    <property type="match status" value="1"/>
</dbReference>
<dbReference type="GO" id="GO:0006508">
    <property type="term" value="P:proteolysis"/>
    <property type="evidence" value="ECO:0007669"/>
    <property type="project" value="UniProtKB-KW"/>
</dbReference>
<dbReference type="InterPro" id="IPR008256">
    <property type="entry name" value="Peptidase_S1B"/>
</dbReference>
<keyword evidence="8" id="KW-1185">Reference proteome</keyword>
<dbReference type="AlphaFoldDB" id="A0A4V2PAH8"/>
<comment type="similarity">
    <text evidence="1 6">Belongs to the peptidase S1B family.</text>
</comment>
<keyword evidence="4 6" id="KW-0378">Hydrolase</keyword>
<evidence type="ECO:0000313" key="7">
    <source>
        <dbReference type="EMBL" id="TCJ93555.1"/>
    </source>
</evidence>
<evidence type="ECO:0000256" key="5">
    <source>
        <dbReference type="ARBA" id="ARBA00022825"/>
    </source>
</evidence>
<dbReference type="InterPro" id="IPR050966">
    <property type="entry name" value="Glutamyl_endopeptidase"/>
</dbReference>
<comment type="caution">
    <text evidence="7">The sequence shown here is derived from an EMBL/GenBank/DDBJ whole genome shotgun (WGS) entry which is preliminary data.</text>
</comment>
<dbReference type="InterPro" id="IPR043504">
    <property type="entry name" value="Peptidase_S1_PA_chymotrypsin"/>
</dbReference>
<dbReference type="Proteomes" id="UP000294856">
    <property type="component" value="Unassembled WGS sequence"/>
</dbReference>
<keyword evidence="2 6" id="KW-0645">Protease</keyword>
<dbReference type="EC" id="3.4.21.-" evidence="6"/>